<evidence type="ECO:0000313" key="3">
    <source>
        <dbReference type="Proteomes" id="UP000800038"/>
    </source>
</evidence>
<reference evidence="2" key="1">
    <citation type="journal article" date="2020" name="Stud. Mycol.">
        <title>101 Dothideomycetes genomes: a test case for predicting lifestyles and emergence of pathogens.</title>
        <authorList>
            <person name="Haridas S."/>
            <person name="Albert R."/>
            <person name="Binder M."/>
            <person name="Bloem J."/>
            <person name="Labutti K."/>
            <person name="Salamov A."/>
            <person name="Andreopoulos B."/>
            <person name="Baker S."/>
            <person name="Barry K."/>
            <person name="Bills G."/>
            <person name="Bluhm B."/>
            <person name="Cannon C."/>
            <person name="Castanera R."/>
            <person name="Culley D."/>
            <person name="Daum C."/>
            <person name="Ezra D."/>
            <person name="Gonzalez J."/>
            <person name="Henrissat B."/>
            <person name="Kuo A."/>
            <person name="Liang C."/>
            <person name="Lipzen A."/>
            <person name="Lutzoni F."/>
            <person name="Magnuson J."/>
            <person name="Mondo S."/>
            <person name="Nolan M."/>
            <person name="Ohm R."/>
            <person name="Pangilinan J."/>
            <person name="Park H.-J."/>
            <person name="Ramirez L."/>
            <person name="Alfaro M."/>
            <person name="Sun H."/>
            <person name="Tritt A."/>
            <person name="Yoshinaga Y."/>
            <person name="Zwiers L.-H."/>
            <person name="Turgeon B."/>
            <person name="Goodwin S."/>
            <person name="Spatafora J."/>
            <person name="Crous P."/>
            <person name="Grigoriev I."/>
        </authorList>
    </citation>
    <scope>NUCLEOTIDE SEQUENCE</scope>
    <source>
        <strain evidence="2">CBS 161.51</strain>
    </source>
</reference>
<protein>
    <recommendedName>
        <fullName evidence="4">HNH nuclease domain-containing protein</fullName>
    </recommendedName>
</protein>
<feature type="compositionally biased region" description="Low complexity" evidence="1">
    <location>
        <begin position="304"/>
        <end position="315"/>
    </location>
</feature>
<keyword evidence="3" id="KW-1185">Reference proteome</keyword>
<name>A0A6A5SHC3_9PLEO</name>
<accession>A0A6A5SHC3</accession>
<feature type="compositionally biased region" description="Polar residues" evidence="1">
    <location>
        <begin position="290"/>
        <end position="301"/>
    </location>
</feature>
<organism evidence="2 3">
    <name type="scientific">Clathrospora elynae</name>
    <dbReference type="NCBI Taxonomy" id="706981"/>
    <lineage>
        <taxon>Eukaryota</taxon>
        <taxon>Fungi</taxon>
        <taxon>Dikarya</taxon>
        <taxon>Ascomycota</taxon>
        <taxon>Pezizomycotina</taxon>
        <taxon>Dothideomycetes</taxon>
        <taxon>Pleosporomycetidae</taxon>
        <taxon>Pleosporales</taxon>
        <taxon>Diademaceae</taxon>
        <taxon>Clathrospora</taxon>
    </lineage>
</organism>
<dbReference type="Proteomes" id="UP000800038">
    <property type="component" value="Unassembled WGS sequence"/>
</dbReference>
<dbReference type="EMBL" id="ML976091">
    <property type="protein sequence ID" value="KAF1938988.1"/>
    <property type="molecule type" value="Genomic_DNA"/>
</dbReference>
<feature type="region of interest" description="Disordered" evidence="1">
    <location>
        <begin position="290"/>
        <end position="352"/>
    </location>
</feature>
<dbReference type="OrthoDB" id="3776601at2759"/>
<proteinExistence type="predicted"/>
<sequence length="435" mass="48263">MSSPPPQAIPRLTSSAPTAPDVGTPSDTAVPDASRQLQLDYFRPPTAPSTVSAHGKKRRRDDDAASEASSPSKISRKSDASEFSKTFRPRLLRDYSGCCVCSNQYLLHVAHVFDKAADTEFRSNRTRGLTNLDSLGSYDNAIHLCAADHGAYDAQSPLLVIVPRYIEFFFEMERNWQHEMKKSPMPLARPPVSASTYAGFCEEEHGTFIGALYIAYPLVDYKLPGRVLPTSEFVWHGDPGAVLWHAKRIHRTDLSGSPELRSIRRRLLDLQELYEDGDTELNRRLLANTIPQAGPSGQQGDTGADAQDNSQQDSQPGPHPAPEAGSSSSTNQGSHYPHFPTTYSLNNLPSPPEITKLRRKRAASKHEDTLHKPVITMNQSCKRRKPVVVMGHTLDNQKDLEPCRWGGPNNSTEKTVQYWNAIFRPDDVALTSKLP</sequence>
<evidence type="ECO:0008006" key="4">
    <source>
        <dbReference type="Google" id="ProtNLM"/>
    </source>
</evidence>
<feature type="compositionally biased region" description="Polar residues" evidence="1">
    <location>
        <begin position="325"/>
        <end position="334"/>
    </location>
</feature>
<evidence type="ECO:0000256" key="1">
    <source>
        <dbReference type="SAM" id="MobiDB-lite"/>
    </source>
</evidence>
<dbReference type="AlphaFoldDB" id="A0A6A5SHC3"/>
<feature type="region of interest" description="Disordered" evidence="1">
    <location>
        <begin position="1"/>
        <end position="80"/>
    </location>
</feature>
<gene>
    <name evidence="2" type="ORF">EJ02DRAFT_514176</name>
</gene>
<evidence type="ECO:0000313" key="2">
    <source>
        <dbReference type="EMBL" id="KAF1938988.1"/>
    </source>
</evidence>